<dbReference type="InterPro" id="IPR005863">
    <property type="entry name" value="UDP-N-AcMur_synth"/>
</dbReference>
<dbReference type="STRING" id="1073423.SAMN04488700_0465"/>
<accession>A0A1X7MQL0</accession>
<dbReference type="AlphaFoldDB" id="A0A1X7MQL0"/>
<dbReference type="Pfam" id="PF02875">
    <property type="entry name" value="Mur_ligase_C"/>
    <property type="match status" value="1"/>
</dbReference>
<evidence type="ECO:0000313" key="15">
    <source>
        <dbReference type="EMBL" id="SMH27110.1"/>
    </source>
</evidence>
<comment type="catalytic activity">
    <reaction evidence="10">
        <text>UDP-N-acetyl-alpha-D-muramoyl-L-alanyl-gamma-D-glutamyl-L-lysine + D-alanyl-D-alanine + ATP = UDP-N-acetyl-alpha-D-muramoyl-L-alanyl-gamma-D-glutamyl-L-lysyl-D-alanyl-D-alanine + ADP + phosphate + H(+)</text>
        <dbReference type="Rhea" id="RHEA:16085"/>
        <dbReference type="ChEBI" id="CHEBI:15378"/>
        <dbReference type="ChEBI" id="CHEBI:30616"/>
        <dbReference type="ChEBI" id="CHEBI:43474"/>
        <dbReference type="ChEBI" id="CHEBI:57822"/>
        <dbReference type="ChEBI" id="CHEBI:70758"/>
        <dbReference type="ChEBI" id="CHEBI:83903"/>
        <dbReference type="ChEBI" id="CHEBI:456216"/>
        <dbReference type="EC" id="6.3.2.10"/>
    </reaction>
</comment>
<evidence type="ECO:0000313" key="16">
    <source>
        <dbReference type="Proteomes" id="UP000193435"/>
    </source>
</evidence>
<keyword evidence="4 10" id="KW-0547">Nucleotide-binding</keyword>
<keyword evidence="5 10" id="KW-0067">ATP-binding</keyword>
<dbReference type="Gene3D" id="3.40.1390.10">
    <property type="entry name" value="MurE/MurF, N-terminal domain"/>
    <property type="match status" value="1"/>
</dbReference>
<dbReference type="InterPro" id="IPR035911">
    <property type="entry name" value="MurE/MurF_N"/>
</dbReference>
<dbReference type="UniPathway" id="UPA00219"/>
<evidence type="ECO:0000256" key="10">
    <source>
        <dbReference type="HAMAP-Rule" id="MF_02019"/>
    </source>
</evidence>
<comment type="catalytic activity">
    <reaction evidence="11">
        <text>D-alanyl-D-alanine + UDP-N-acetyl-alpha-D-muramoyl-L-alanyl-gamma-D-glutamyl-meso-2,6-diaminopimelate + ATP = UDP-N-acetyl-alpha-D-muramoyl-L-alanyl-gamma-D-glutamyl-meso-2,6-diaminopimeloyl-D-alanyl-D-alanine + ADP + phosphate + H(+)</text>
        <dbReference type="Rhea" id="RHEA:28374"/>
        <dbReference type="ChEBI" id="CHEBI:15378"/>
        <dbReference type="ChEBI" id="CHEBI:30616"/>
        <dbReference type="ChEBI" id="CHEBI:43474"/>
        <dbReference type="ChEBI" id="CHEBI:57822"/>
        <dbReference type="ChEBI" id="CHEBI:61386"/>
        <dbReference type="ChEBI" id="CHEBI:83905"/>
        <dbReference type="ChEBI" id="CHEBI:456216"/>
        <dbReference type="EC" id="6.3.2.10"/>
    </reaction>
</comment>
<dbReference type="Gene3D" id="3.40.1190.10">
    <property type="entry name" value="Mur-like, catalytic domain"/>
    <property type="match status" value="1"/>
</dbReference>
<evidence type="ECO:0000256" key="1">
    <source>
        <dbReference type="ARBA" id="ARBA00022490"/>
    </source>
</evidence>
<dbReference type="Pfam" id="PF01225">
    <property type="entry name" value="Mur_ligase"/>
    <property type="match status" value="1"/>
</dbReference>
<dbReference type="EC" id="6.3.2.10" evidence="10 11"/>
<comment type="pathway">
    <text evidence="10 11">Cell wall biogenesis; peptidoglycan biosynthesis.</text>
</comment>
<evidence type="ECO:0000259" key="14">
    <source>
        <dbReference type="Pfam" id="PF08245"/>
    </source>
</evidence>
<dbReference type="InterPro" id="IPR013221">
    <property type="entry name" value="Mur_ligase_cen"/>
</dbReference>
<comment type="function">
    <text evidence="10 11">Involved in cell wall formation. Catalyzes the final step in the synthesis of UDP-N-acetylmuramoyl-pentapeptide, the precursor of murein.</text>
</comment>
<keyword evidence="8 10" id="KW-0131">Cell cycle</keyword>
<dbReference type="PANTHER" id="PTHR43024:SF1">
    <property type="entry name" value="UDP-N-ACETYLMURAMOYL-TRIPEPTIDE--D-ALANYL-D-ALANINE LIGASE"/>
    <property type="match status" value="1"/>
</dbReference>
<keyword evidence="1 10" id="KW-0963">Cytoplasm</keyword>
<dbReference type="GO" id="GO:0008360">
    <property type="term" value="P:regulation of cell shape"/>
    <property type="evidence" value="ECO:0007669"/>
    <property type="project" value="UniProtKB-KW"/>
</dbReference>
<dbReference type="PANTHER" id="PTHR43024">
    <property type="entry name" value="UDP-N-ACETYLMURAMOYL-TRIPEPTIDE--D-ALANYL-D-ALANINE LIGASE"/>
    <property type="match status" value="1"/>
</dbReference>
<comment type="subcellular location">
    <subcellularLocation>
        <location evidence="10 11">Cytoplasm</location>
    </subcellularLocation>
</comment>
<dbReference type="InterPro" id="IPR036565">
    <property type="entry name" value="Mur-like_cat_sf"/>
</dbReference>
<gene>
    <name evidence="10" type="primary">murF</name>
    <name evidence="15" type="ORF">SAMN04488700_0465</name>
</gene>
<dbReference type="GO" id="GO:0005524">
    <property type="term" value="F:ATP binding"/>
    <property type="evidence" value="ECO:0007669"/>
    <property type="project" value="UniProtKB-UniRule"/>
</dbReference>
<dbReference type="EMBL" id="FXBJ01000002">
    <property type="protein sequence ID" value="SMH27110.1"/>
    <property type="molecule type" value="Genomic_DNA"/>
</dbReference>
<keyword evidence="2 10" id="KW-0436">Ligase</keyword>
<keyword evidence="7 10" id="KW-0573">Peptidoglycan synthesis</keyword>
<keyword evidence="16" id="KW-1185">Reference proteome</keyword>
<dbReference type="GO" id="GO:0008766">
    <property type="term" value="F:UDP-N-acetylmuramoylalanyl-D-glutamyl-2,6-diaminopimelate-D-alanyl-D-alanine ligase activity"/>
    <property type="evidence" value="ECO:0007669"/>
    <property type="project" value="RHEA"/>
</dbReference>
<proteinExistence type="inferred from homology"/>
<comment type="similarity">
    <text evidence="10">Belongs to the MurCDEF family. MurF subfamily.</text>
</comment>
<dbReference type="Proteomes" id="UP000193435">
    <property type="component" value="Unassembled WGS sequence"/>
</dbReference>
<dbReference type="Pfam" id="PF08245">
    <property type="entry name" value="Mur_ligase_M"/>
    <property type="match status" value="1"/>
</dbReference>
<evidence type="ECO:0000256" key="5">
    <source>
        <dbReference type="ARBA" id="ARBA00022840"/>
    </source>
</evidence>
<evidence type="ECO:0000256" key="2">
    <source>
        <dbReference type="ARBA" id="ARBA00022598"/>
    </source>
</evidence>
<keyword evidence="3 10" id="KW-0132">Cell division</keyword>
<evidence type="ECO:0000256" key="9">
    <source>
        <dbReference type="ARBA" id="ARBA00023316"/>
    </source>
</evidence>
<evidence type="ECO:0000256" key="6">
    <source>
        <dbReference type="ARBA" id="ARBA00022960"/>
    </source>
</evidence>
<evidence type="ECO:0000256" key="11">
    <source>
        <dbReference type="RuleBase" id="RU004136"/>
    </source>
</evidence>
<dbReference type="SUPFAM" id="SSF53623">
    <property type="entry name" value="MurD-like peptide ligases, catalytic domain"/>
    <property type="match status" value="1"/>
</dbReference>
<feature type="domain" description="Mur ligase central" evidence="14">
    <location>
        <begin position="110"/>
        <end position="294"/>
    </location>
</feature>
<reference evidence="15 16" key="1">
    <citation type="submission" date="2017-04" db="EMBL/GenBank/DDBJ databases">
        <authorList>
            <person name="Afonso C.L."/>
            <person name="Miller P.J."/>
            <person name="Scott M.A."/>
            <person name="Spackman E."/>
            <person name="Goraichik I."/>
            <person name="Dimitrov K.M."/>
            <person name="Suarez D.L."/>
            <person name="Swayne D.E."/>
        </authorList>
    </citation>
    <scope>NUCLEOTIDE SEQUENCE [LARGE SCALE GENOMIC DNA]</scope>
    <source>
        <strain evidence="15 16">LMG26642</strain>
    </source>
</reference>
<name>A0A1X7MQL0_9LACT</name>
<keyword evidence="9 10" id="KW-0961">Cell wall biogenesis/degradation</keyword>
<evidence type="ECO:0000256" key="8">
    <source>
        <dbReference type="ARBA" id="ARBA00023306"/>
    </source>
</evidence>
<dbReference type="OrthoDB" id="9801978at2"/>
<dbReference type="RefSeq" id="WP_085558785.1">
    <property type="nucleotide sequence ID" value="NZ_FOAH01000028.1"/>
</dbReference>
<dbReference type="HAMAP" id="MF_02019">
    <property type="entry name" value="MurF"/>
    <property type="match status" value="1"/>
</dbReference>
<evidence type="ECO:0000259" key="12">
    <source>
        <dbReference type="Pfam" id="PF01225"/>
    </source>
</evidence>
<dbReference type="GO" id="GO:0047480">
    <property type="term" value="F:UDP-N-acetylmuramoyl-tripeptide-D-alanyl-D-alanine ligase activity"/>
    <property type="evidence" value="ECO:0007669"/>
    <property type="project" value="UniProtKB-UniRule"/>
</dbReference>
<dbReference type="InterPro" id="IPR000713">
    <property type="entry name" value="Mur_ligase_N"/>
</dbReference>
<evidence type="ECO:0000256" key="7">
    <source>
        <dbReference type="ARBA" id="ARBA00022984"/>
    </source>
</evidence>
<feature type="domain" description="Mur ligase C-terminal" evidence="13">
    <location>
        <begin position="319"/>
        <end position="445"/>
    </location>
</feature>
<dbReference type="NCBIfam" id="TIGR01143">
    <property type="entry name" value="murF"/>
    <property type="match status" value="1"/>
</dbReference>
<feature type="domain" description="Mur ligase N-terminal catalytic" evidence="12">
    <location>
        <begin position="26"/>
        <end position="98"/>
    </location>
</feature>
<evidence type="ECO:0000256" key="3">
    <source>
        <dbReference type="ARBA" id="ARBA00022618"/>
    </source>
</evidence>
<dbReference type="InterPro" id="IPR004101">
    <property type="entry name" value="Mur_ligase_C"/>
</dbReference>
<feature type="binding site" evidence="10">
    <location>
        <begin position="112"/>
        <end position="118"/>
    </location>
    <ligand>
        <name>ATP</name>
        <dbReference type="ChEBI" id="CHEBI:30616"/>
    </ligand>
</feature>
<dbReference type="GO" id="GO:0051301">
    <property type="term" value="P:cell division"/>
    <property type="evidence" value="ECO:0007669"/>
    <property type="project" value="UniProtKB-KW"/>
</dbReference>
<dbReference type="GO" id="GO:0071555">
    <property type="term" value="P:cell wall organization"/>
    <property type="evidence" value="ECO:0007669"/>
    <property type="project" value="UniProtKB-KW"/>
</dbReference>
<dbReference type="SUPFAM" id="SSF53244">
    <property type="entry name" value="MurD-like peptide ligases, peptide-binding domain"/>
    <property type="match status" value="1"/>
</dbReference>
<dbReference type="Gene3D" id="3.90.190.20">
    <property type="entry name" value="Mur ligase, C-terminal domain"/>
    <property type="match status" value="1"/>
</dbReference>
<sequence>MFSLTVKEIAQAVHAHKIEDTWEMIEINNVGFDSRKLSAHSLFVPLVSENDGHSFIAQAIDQGAVATFWSNPLEDAPTDIPVIQVADTLRALQDLAEYYLNKIHPKVIGITGSNGKTTTKDMTEAVVSSQYRVHKTQGNFNNHIGLPITILEMPQDTEVIILEMGMNHAGEIKVLSNLAKPDIAIITMIGESHIEYLGSREGIADAKMEIISGLKETGILIIPGNEPLLIDRANILKHEQVKTFGPLPTNDSYSLEIVSGMKETIFETNLSPGSFIKLPVTGTYNVDNALAALSSAMVLGIPIDKAVQKLATFQLTENRTEWLDGIHGSALLNDAYNANPTAMKAVLTNFSQLKNSGRKIVVLGDMLELGEQTDELHLSIQDALSIDEVDQVILYGTHMKVLYEALKTVFGKERLHHFDGDKDPMIAFLKNLIQPKDYVLLKASFGTDLLSVIRALQVTTAN</sequence>
<keyword evidence="6 10" id="KW-0133">Cell shape</keyword>
<dbReference type="SUPFAM" id="SSF63418">
    <property type="entry name" value="MurE/MurF N-terminal domain"/>
    <property type="match status" value="1"/>
</dbReference>
<dbReference type="InterPro" id="IPR051046">
    <property type="entry name" value="MurCDEF_CellWall_CoF430Synth"/>
</dbReference>
<protein>
    <recommendedName>
        <fullName evidence="10 11">UDP-N-acetylmuramoyl-tripeptide--D-alanyl-D-alanine ligase</fullName>
        <ecNumber evidence="10 11">6.3.2.10</ecNumber>
    </recommendedName>
    <alternativeName>
        <fullName evidence="10">D-alanyl-D-alanine-adding enzyme</fullName>
    </alternativeName>
</protein>
<organism evidence="15 16">
    <name type="scientific">Carnobacterium iners</name>
    <dbReference type="NCBI Taxonomy" id="1073423"/>
    <lineage>
        <taxon>Bacteria</taxon>
        <taxon>Bacillati</taxon>
        <taxon>Bacillota</taxon>
        <taxon>Bacilli</taxon>
        <taxon>Lactobacillales</taxon>
        <taxon>Carnobacteriaceae</taxon>
        <taxon>Carnobacterium</taxon>
    </lineage>
</organism>
<evidence type="ECO:0000256" key="4">
    <source>
        <dbReference type="ARBA" id="ARBA00022741"/>
    </source>
</evidence>
<dbReference type="GO" id="GO:0005737">
    <property type="term" value="C:cytoplasm"/>
    <property type="evidence" value="ECO:0007669"/>
    <property type="project" value="UniProtKB-SubCell"/>
</dbReference>
<dbReference type="InterPro" id="IPR036615">
    <property type="entry name" value="Mur_ligase_C_dom_sf"/>
</dbReference>
<evidence type="ECO:0000259" key="13">
    <source>
        <dbReference type="Pfam" id="PF02875"/>
    </source>
</evidence>
<dbReference type="GO" id="GO:0009252">
    <property type="term" value="P:peptidoglycan biosynthetic process"/>
    <property type="evidence" value="ECO:0007669"/>
    <property type="project" value="UniProtKB-UniRule"/>
</dbReference>